<evidence type="ECO:0000313" key="9">
    <source>
        <dbReference type="EMBL" id="KAH7161110.1"/>
    </source>
</evidence>
<evidence type="ECO:0000256" key="8">
    <source>
        <dbReference type="SAM" id="Phobius"/>
    </source>
</evidence>
<evidence type="ECO:0000256" key="5">
    <source>
        <dbReference type="ARBA" id="ARBA00023004"/>
    </source>
</evidence>
<dbReference type="InterPro" id="IPR050529">
    <property type="entry name" value="CYP450_sterol_14alpha_dmase"/>
</dbReference>
<evidence type="ECO:0000313" key="10">
    <source>
        <dbReference type="Proteomes" id="UP000738349"/>
    </source>
</evidence>
<evidence type="ECO:0000256" key="2">
    <source>
        <dbReference type="ARBA" id="ARBA00010617"/>
    </source>
</evidence>
<organism evidence="9 10">
    <name type="scientific">Dactylonectria macrodidyma</name>
    <dbReference type="NCBI Taxonomy" id="307937"/>
    <lineage>
        <taxon>Eukaryota</taxon>
        <taxon>Fungi</taxon>
        <taxon>Dikarya</taxon>
        <taxon>Ascomycota</taxon>
        <taxon>Pezizomycotina</taxon>
        <taxon>Sordariomycetes</taxon>
        <taxon>Hypocreomycetidae</taxon>
        <taxon>Hypocreales</taxon>
        <taxon>Nectriaceae</taxon>
        <taxon>Dactylonectria</taxon>
    </lineage>
</organism>
<dbReference type="OrthoDB" id="1055148at2759"/>
<dbReference type="GO" id="GO:0004497">
    <property type="term" value="F:monooxygenase activity"/>
    <property type="evidence" value="ECO:0007669"/>
    <property type="project" value="UniProtKB-KW"/>
</dbReference>
<dbReference type="EMBL" id="JAGMUV010000004">
    <property type="protein sequence ID" value="KAH7161110.1"/>
    <property type="molecule type" value="Genomic_DNA"/>
</dbReference>
<dbReference type="Gene3D" id="1.10.630.10">
    <property type="entry name" value="Cytochrome P450"/>
    <property type="match status" value="1"/>
</dbReference>
<dbReference type="InterPro" id="IPR001128">
    <property type="entry name" value="Cyt_P450"/>
</dbReference>
<dbReference type="Pfam" id="PF00067">
    <property type="entry name" value="p450"/>
    <property type="match status" value="1"/>
</dbReference>
<keyword evidence="6" id="KW-0560">Oxidoreductase</keyword>
<dbReference type="AlphaFoldDB" id="A0A9P9JJF5"/>
<dbReference type="GO" id="GO:0020037">
    <property type="term" value="F:heme binding"/>
    <property type="evidence" value="ECO:0007669"/>
    <property type="project" value="InterPro"/>
</dbReference>
<keyword evidence="8" id="KW-0812">Transmembrane</keyword>
<dbReference type="PANTHER" id="PTHR24304">
    <property type="entry name" value="CYTOCHROME P450 FAMILY 7"/>
    <property type="match status" value="1"/>
</dbReference>
<comment type="similarity">
    <text evidence="2">Belongs to the cytochrome P450 family.</text>
</comment>
<keyword evidence="8" id="KW-1133">Transmembrane helix</keyword>
<evidence type="ECO:0000256" key="3">
    <source>
        <dbReference type="ARBA" id="ARBA00022617"/>
    </source>
</evidence>
<evidence type="ECO:0000256" key="4">
    <source>
        <dbReference type="ARBA" id="ARBA00022723"/>
    </source>
</evidence>
<comment type="caution">
    <text evidence="9">The sequence shown here is derived from an EMBL/GenBank/DDBJ whole genome shotgun (WGS) entry which is preliminary data.</text>
</comment>
<keyword evidence="6" id="KW-0503">Monooxygenase</keyword>
<dbReference type="InterPro" id="IPR002403">
    <property type="entry name" value="Cyt_P450_E_grp-IV"/>
</dbReference>
<keyword evidence="5 7" id="KW-0408">Iron</keyword>
<name>A0A9P9JJF5_9HYPO</name>
<dbReference type="PRINTS" id="PR00465">
    <property type="entry name" value="EP450IV"/>
</dbReference>
<keyword evidence="10" id="KW-1185">Reference proteome</keyword>
<dbReference type="PANTHER" id="PTHR24304:SF2">
    <property type="entry name" value="24-HYDROXYCHOLESTEROL 7-ALPHA-HYDROXYLASE"/>
    <property type="match status" value="1"/>
</dbReference>
<sequence>MAVVLSSLQALQSRADGVIVVLAIIFVLMAIRPLVSRLWTPRDAPQFLKQYYGFHSPTFSYSRAAYLEQGKHQTPDGQFSFWHGGNHVVAVSGHTARTTYLTSRGLDSLAGFLALLGGFLNVDGLTNSYVRLLMLVYKRCTQDEHMTENLPHLINDSHESLKDLDSKPSIDPVDLMASLVYQLTHRMVGTHDIAKSKKLVDSTREIYKPLEESSLFDIWFPLLPTPSKLRKFWGYSRLHWMIQGFVSNRRKTGQVQQDAMQMMIDQGCSSPMISLAIIGAILAGVFNTSINAAWNLCHLAKDPVWMAKLQSEVDAVIRKHRQSQTEDIADTLQRLTLKEWETEFPLLELTIHETLRFTMSGTIVRRNIGNKDVPLGDTGSVIPKNSLAVYSSADAHMNPSVYKDPLKWDPSRHDKDRAEGSLTPHSFLGWGSGNHPCPAMRFAKLNIVVPTVMFIAYYDFHMCDMEGLDTKGPLPNLMFDRVGAGRPSEGVYMRCNLRVQS</sequence>
<dbReference type="SUPFAM" id="SSF48264">
    <property type="entry name" value="Cytochrome P450"/>
    <property type="match status" value="1"/>
</dbReference>
<protein>
    <submittedName>
        <fullName evidence="9">Cytochrome P450</fullName>
    </submittedName>
</protein>
<evidence type="ECO:0000256" key="6">
    <source>
        <dbReference type="ARBA" id="ARBA00023033"/>
    </source>
</evidence>
<comment type="cofactor">
    <cofactor evidence="1 7">
        <name>heme</name>
        <dbReference type="ChEBI" id="CHEBI:30413"/>
    </cofactor>
</comment>
<proteinExistence type="inferred from homology"/>
<feature type="binding site" description="axial binding residue" evidence="7">
    <location>
        <position position="437"/>
    </location>
    <ligand>
        <name>heme</name>
        <dbReference type="ChEBI" id="CHEBI:30413"/>
    </ligand>
    <ligandPart>
        <name>Fe</name>
        <dbReference type="ChEBI" id="CHEBI:18248"/>
    </ligandPart>
</feature>
<dbReference type="GO" id="GO:0005506">
    <property type="term" value="F:iron ion binding"/>
    <property type="evidence" value="ECO:0007669"/>
    <property type="project" value="InterPro"/>
</dbReference>
<reference evidence="9" key="1">
    <citation type="journal article" date="2021" name="Nat. Commun.">
        <title>Genetic determinants of endophytism in the Arabidopsis root mycobiome.</title>
        <authorList>
            <person name="Mesny F."/>
            <person name="Miyauchi S."/>
            <person name="Thiergart T."/>
            <person name="Pickel B."/>
            <person name="Atanasova L."/>
            <person name="Karlsson M."/>
            <person name="Huettel B."/>
            <person name="Barry K.W."/>
            <person name="Haridas S."/>
            <person name="Chen C."/>
            <person name="Bauer D."/>
            <person name="Andreopoulos W."/>
            <person name="Pangilinan J."/>
            <person name="LaButti K."/>
            <person name="Riley R."/>
            <person name="Lipzen A."/>
            <person name="Clum A."/>
            <person name="Drula E."/>
            <person name="Henrissat B."/>
            <person name="Kohler A."/>
            <person name="Grigoriev I.V."/>
            <person name="Martin F.M."/>
            <person name="Hacquard S."/>
        </authorList>
    </citation>
    <scope>NUCLEOTIDE SEQUENCE</scope>
    <source>
        <strain evidence="9">MPI-CAGE-AT-0147</strain>
    </source>
</reference>
<gene>
    <name evidence="9" type="ORF">EDB81DRAFT_333992</name>
</gene>
<evidence type="ECO:0000256" key="7">
    <source>
        <dbReference type="PIRSR" id="PIRSR602403-1"/>
    </source>
</evidence>
<dbReference type="GO" id="GO:0016705">
    <property type="term" value="F:oxidoreductase activity, acting on paired donors, with incorporation or reduction of molecular oxygen"/>
    <property type="evidence" value="ECO:0007669"/>
    <property type="project" value="InterPro"/>
</dbReference>
<evidence type="ECO:0000256" key="1">
    <source>
        <dbReference type="ARBA" id="ARBA00001971"/>
    </source>
</evidence>
<keyword evidence="4 7" id="KW-0479">Metal-binding</keyword>
<accession>A0A9P9JJF5</accession>
<dbReference type="CDD" id="cd00302">
    <property type="entry name" value="cytochrome_P450"/>
    <property type="match status" value="1"/>
</dbReference>
<keyword evidence="8" id="KW-0472">Membrane</keyword>
<feature type="transmembrane region" description="Helical" evidence="8">
    <location>
        <begin position="272"/>
        <end position="294"/>
    </location>
</feature>
<dbReference type="Proteomes" id="UP000738349">
    <property type="component" value="Unassembled WGS sequence"/>
</dbReference>
<dbReference type="InterPro" id="IPR036396">
    <property type="entry name" value="Cyt_P450_sf"/>
</dbReference>
<feature type="transmembrane region" description="Helical" evidence="8">
    <location>
        <begin position="17"/>
        <end position="35"/>
    </location>
</feature>
<keyword evidence="3 7" id="KW-0349">Heme</keyword>